<dbReference type="PROSITE" id="PS51257">
    <property type="entry name" value="PROKAR_LIPOPROTEIN"/>
    <property type="match status" value="1"/>
</dbReference>
<feature type="compositionally biased region" description="Basic and acidic residues" evidence="1">
    <location>
        <begin position="107"/>
        <end position="118"/>
    </location>
</feature>
<dbReference type="EMBL" id="WWCM01000002">
    <property type="protein sequence ID" value="MYM38347.1"/>
    <property type="molecule type" value="Genomic_DNA"/>
</dbReference>
<dbReference type="RefSeq" id="WP_161037767.1">
    <property type="nucleotide sequence ID" value="NZ_WWCM01000002.1"/>
</dbReference>
<evidence type="ECO:0000256" key="2">
    <source>
        <dbReference type="SAM" id="SignalP"/>
    </source>
</evidence>
<evidence type="ECO:0000313" key="3">
    <source>
        <dbReference type="EMBL" id="MYM38347.1"/>
    </source>
</evidence>
<proteinExistence type="predicted"/>
<name>A0ABW9VHY1_9BURK</name>
<gene>
    <name evidence="3" type="ORF">GTP27_03295</name>
</gene>
<dbReference type="Proteomes" id="UP000478090">
    <property type="component" value="Unassembled WGS sequence"/>
</dbReference>
<organism evidence="3 4">
    <name type="scientific">Duganella qianjiadongensis</name>
    <dbReference type="NCBI Taxonomy" id="2692176"/>
    <lineage>
        <taxon>Bacteria</taxon>
        <taxon>Pseudomonadati</taxon>
        <taxon>Pseudomonadota</taxon>
        <taxon>Betaproteobacteria</taxon>
        <taxon>Burkholderiales</taxon>
        <taxon>Oxalobacteraceae</taxon>
        <taxon>Telluria group</taxon>
        <taxon>Duganella</taxon>
    </lineage>
</organism>
<evidence type="ECO:0000313" key="4">
    <source>
        <dbReference type="Proteomes" id="UP000478090"/>
    </source>
</evidence>
<dbReference type="SUPFAM" id="SSF53850">
    <property type="entry name" value="Periplasmic binding protein-like II"/>
    <property type="match status" value="1"/>
</dbReference>
<keyword evidence="4" id="KW-1185">Reference proteome</keyword>
<feature type="chain" id="PRO_5046167514" evidence="2">
    <location>
        <begin position="21"/>
        <end position="265"/>
    </location>
</feature>
<protein>
    <submittedName>
        <fullName evidence="3">Transporter substrate-binding domain-containing protein</fullName>
    </submittedName>
</protein>
<dbReference type="Gene3D" id="3.40.190.10">
    <property type="entry name" value="Periplasmic binding protein-like II"/>
    <property type="match status" value="2"/>
</dbReference>
<feature type="signal peptide" evidence="2">
    <location>
        <begin position="1"/>
        <end position="20"/>
    </location>
</feature>
<accession>A0ABW9VHY1</accession>
<evidence type="ECO:0000256" key="1">
    <source>
        <dbReference type="SAM" id="MobiDB-lite"/>
    </source>
</evidence>
<sequence length="265" mass="29318">MMMRYAFLLLLVLQAPLAYSGGGCVPVRVGYIDQHRPPYWLGEGEVVPEPAGASVDLIRAAVQGSGFNCPPTLIRLPAARLKMALEAGDIDMTPIGEQPSYSPEIALPRDRDGNVDRNRAMPNTMVVLVRAKDHVPPNSNPQDYLRGKTVGASQGSPINARLREMGLVVDDGARDLDRNLAKLKLGRVDAVVTNLVKPGHLDATLKRYGGSIVQLQQPLINTRLWMAFNAGYYRAHPEQVEALWTWLDTNRLHLGDYINKYKKTQ</sequence>
<keyword evidence="2" id="KW-0732">Signal</keyword>
<comment type="caution">
    <text evidence="3">The sequence shown here is derived from an EMBL/GenBank/DDBJ whole genome shotgun (WGS) entry which is preliminary data.</text>
</comment>
<reference evidence="3 4" key="1">
    <citation type="submission" date="2019-12" db="EMBL/GenBank/DDBJ databases">
        <title>Novel species isolated from a subtropical stream in China.</title>
        <authorList>
            <person name="Lu H."/>
        </authorList>
    </citation>
    <scope>NUCLEOTIDE SEQUENCE [LARGE SCALE GENOMIC DNA]</scope>
    <source>
        <strain evidence="3 4">CY13W</strain>
    </source>
</reference>
<feature type="region of interest" description="Disordered" evidence="1">
    <location>
        <begin position="98"/>
        <end position="118"/>
    </location>
</feature>